<dbReference type="OrthoDB" id="5348404at2759"/>
<evidence type="ECO:0000256" key="3">
    <source>
        <dbReference type="ARBA" id="ARBA00022692"/>
    </source>
</evidence>
<name>A0A9W7GTN8_HIBTR</name>
<feature type="transmembrane region" description="Helical" evidence="7">
    <location>
        <begin position="642"/>
        <end position="662"/>
    </location>
</feature>
<feature type="transmembrane region" description="Helical" evidence="7">
    <location>
        <begin position="505"/>
        <end position="524"/>
    </location>
</feature>
<feature type="transmembrane region" description="Helical" evidence="7">
    <location>
        <begin position="83"/>
        <end position="104"/>
    </location>
</feature>
<comment type="subcellular location">
    <subcellularLocation>
        <location evidence="1">Membrane</location>
        <topology evidence="1">Multi-pass membrane protein</topology>
    </subcellularLocation>
</comment>
<dbReference type="PANTHER" id="PTHR11654">
    <property type="entry name" value="OLIGOPEPTIDE TRANSPORTER-RELATED"/>
    <property type="match status" value="1"/>
</dbReference>
<feature type="transmembrane region" description="Helical" evidence="7">
    <location>
        <begin position="6"/>
        <end position="31"/>
    </location>
</feature>
<dbReference type="AlphaFoldDB" id="A0A9W7GTN8"/>
<feature type="region of interest" description="Disordered" evidence="6">
    <location>
        <begin position="1012"/>
        <end position="1074"/>
    </location>
</feature>
<proteinExistence type="inferred from homology"/>
<feature type="transmembrane region" description="Helical" evidence="7">
    <location>
        <begin position="802"/>
        <end position="822"/>
    </location>
</feature>
<dbReference type="SMART" id="SM01417">
    <property type="entry name" value="Solute_trans_a"/>
    <property type="match status" value="1"/>
</dbReference>
<feature type="compositionally biased region" description="Basic and acidic residues" evidence="6">
    <location>
        <begin position="1024"/>
        <end position="1034"/>
    </location>
</feature>
<feature type="transmembrane region" description="Helical" evidence="7">
    <location>
        <begin position="464"/>
        <end position="493"/>
    </location>
</feature>
<feature type="compositionally biased region" description="Low complexity" evidence="6">
    <location>
        <begin position="368"/>
        <end position="379"/>
    </location>
</feature>
<keyword evidence="5 7" id="KW-0472">Membrane</keyword>
<feature type="transmembrane region" description="Helical" evidence="7">
    <location>
        <begin position="206"/>
        <end position="230"/>
    </location>
</feature>
<feature type="transmembrane region" description="Helical" evidence="7">
    <location>
        <begin position="170"/>
        <end position="194"/>
    </location>
</feature>
<dbReference type="Pfam" id="PF03619">
    <property type="entry name" value="Solute_trans_a"/>
    <property type="match status" value="1"/>
</dbReference>
<dbReference type="Pfam" id="PF00854">
    <property type="entry name" value="PTR2"/>
    <property type="match status" value="1"/>
</dbReference>
<feature type="region of interest" description="Disordered" evidence="6">
    <location>
        <begin position="356"/>
        <end position="380"/>
    </location>
</feature>
<evidence type="ECO:0000256" key="2">
    <source>
        <dbReference type="ARBA" id="ARBA00005982"/>
    </source>
</evidence>
<feature type="transmembrane region" description="Helical" evidence="7">
    <location>
        <begin position="43"/>
        <end position="63"/>
    </location>
</feature>
<keyword evidence="9" id="KW-1185">Reference proteome</keyword>
<evidence type="ECO:0000256" key="1">
    <source>
        <dbReference type="ARBA" id="ARBA00004141"/>
    </source>
</evidence>
<feature type="transmembrane region" description="Helical" evidence="7">
    <location>
        <begin position="916"/>
        <end position="937"/>
    </location>
</feature>
<evidence type="ECO:0000256" key="4">
    <source>
        <dbReference type="ARBA" id="ARBA00022989"/>
    </source>
</evidence>
<dbReference type="GO" id="GO:0022857">
    <property type="term" value="F:transmembrane transporter activity"/>
    <property type="evidence" value="ECO:0007669"/>
    <property type="project" value="InterPro"/>
</dbReference>
<feature type="transmembrane region" description="Helical" evidence="7">
    <location>
        <begin position="570"/>
        <end position="595"/>
    </location>
</feature>
<evidence type="ECO:0000256" key="6">
    <source>
        <dbReference type="SAM" id="MobiDB-lite"/>
    </source>
</evidence>
<feature type="compositionally biased region" description="Polar residues" evidence="6">
    <location>
        <begin position="356"/>
        <end position="367"/>
    </location>
</feature>
<gene>
    <name evidence="8" type="ORF">HRI_000213200</name>
</gene>
<feature type="transmembrane region" description="Helical" evidence="7">
    <location>
        <begin position="964"/>
        <end position="983"/>
    </location>
</feature>
<reference evidence="8" key="1">
    <citation type="submission" date="2023-05" db="EMBL/GenBank/DDBJ databases">
        <title>Genome and transcriptome analyses reveal genes involved in the formation of fine ridges on petal epidermal cells in Hibiscus trionum.</title>
        <authorList>
            <person name="Koshimizu S."/>
            <person name="Masuda S."/>
            <person name="Ishii T."/>
            <person name="Shirasu K."/>
            <person name="Hoshino A."/>
            <person name="Arita M."/>
        </authorList>
    </citation>
    <scope>NUCLEOTIDE SEQUENCE</scope>
    <source>
        <strain evidence="8">Hamamatsu line</strain>
    </source>
</reference>
<organism evidence="8 9">
    <name type="scientific">Hibiscus trionum</name>
    <name type="common">Flower of an hour</name>
    <dbReference type="NCBI Taxonomy" id="183268"/>
    <lineage>
        <taxon>Eukaryota</taxon>
        <taxon>Viridiplantae</taxon>
        <taxon>Streptophyta</taxon>
        <taxon>Embryophyta</taxon>
        <taxon>Tracheophyta</taxon>
        <taxon>Spermatophyta</taxon>
        <taxon>Magnoliopsida</taxon>
        <taxon>eudicotyledons</taxon>
        <taxon>Gunneridae</taxon>
        <taxon>Pentapetalae</taxon>
        <taxon>rosids</taxon>
        <taxon>malvids</taxon>
        <taxon>Malvales</taxon>
        <taxon>Malvaceae</taxon>
        <taxon>Malvoideae</taxon>
        <taxon>Hibiscus</taxon>
    </lineage>
</organism>
<feature type="compositionally biased region" description="Polar residues" evidence="6">
    <location>
        <begin position="1012"/>
        <end position="1022"/>
    </location>
</feature>
<comment type="caution">
    <text evidence="8">The sequence shown here is derived from an EMBL/GenBank/DDBJ whole genome shotgun (WGS) entry which is preliminary data.</text>
</comment>
<evidence type="ECO:0000313" key="9">
    <source>
        <dbReference type="Proteomes" id="UP001165190"/>
    </source>
</evidence>
<sequence>MGDSFPIYLDIVALLCAAGAVWLAILHIYRHLLNYTEPIFQRYIVRIIFMVPVYALMSFLSLVLPRSSIYFNSFREGYEAWVIYNFLSLCLAWVGGPGAVVLSLTGRVLKPSWSLMTCCLPPIPLDGRFIRRCKQGCLQFVILKPILVAVTLILYAKGKYEDGNFSPNQAYLYLTIIYTISYTMALYVLVLFYMACKDLLKPFNPVPKFIIIKSVVFLTYWQGVLVFLAAKSGFIKDAEDAAQYQNFIICVEMLMAAVGHLYAFPYKEYAGANIGASRGFTKSLAHALMLNDLYHDTVHQFAPTYHDYVLYNHSDGDEGTWKYRSRTFVPTGPEMDAARRNKHMIPNKLEDIQLSTLPSYGTDTPQNPSSVPDPASSDVTKSSLLMDHSNSYAMPYDMSLMDMDLSSYPSEVPAAKDTNTRLLCFEPLSSSTPACNLCSSLTMGLLEFTRVDEKKRGGFKASMFVFALVSLENMGFIANMVSMVLYFLTVMFFNIPTSANTLTNFMGSTFLLSLVGGFISDTFLTRYTTCLIFGFLEVLGLALMTIQASSKALQPAFCGGKSSCIHGGKAVMLYASLGLLALGSGGVKGALPALGGEQFDHKDPKEAKALARFFNWLLLSTTLGASIGVTGIVYLTTEKHEWYWGFFISTVATFIGFVVLAFGKPFYRLRRPTAANSPFMRIAQVISLAIENRRLSLPDKPDELYEVGEDEKGCGEERISHTNQFRFLDKAAIVPKDSDVTLSPWTVCTVTQVEEVKILTRMLPILGSTIIMNTCLAQLQTFSIQQGNIMDRKLGKLEVPAASIPVIPLVFMSILIPIYELYFVPFARKITHHPSGITQLQRVGVGLVLSAISMAIAGIVEVKRRNQAHKDMANPISLFWLSFQYGIFGIADMFTLVGLMEFFYKEAPIGMRSLSTSFTWLSLSFGYFLSTVFVNIINSITKRISSSGQGWIHGLDLNQSNLNLFYWFLAILSCLNFVNYLYWASWYKYKPEEEENTLDGGVAQTHEAPFSVQTEDSRQQLIQEPDHSEAKAKDLSTGPLLAEEENTLDGGVTQTHEAPSSLQTEESKQQLTSC</sequence>
<feature type="transmembrane region" description="Helical" evidence="7">
    <location>
        <begin position="242"/>
        <end position="264"/>
    </location>
</feature>
<feature type="transmembrane region" description="Helical" evidence="7">
    <location>
        <begin position="137"/>
        <end position="158"/>
    </location>
</feature>
<dbReference type="SUPFAM" id="SSF103473">
    <property type="entry name" value="MFS general substrate transporter"/>
    <property type="match status" value="1"/>
</dbReference>
<dbReference type="EMBL" id="BSYR01000003">
    <property type="protein sequence ID" value="GMI65439.1"/>
    <property type="molecule type" value="Genomic_DNA"/>
</dbReference>
<feature type="transmembrane region" description="Helical" evidence="7">
    <location>
        <begin position="616"/>
        <end position="636"/>
    </location>
</feature>
<keyword evidence="3 7" id="KW-0812">Transmembrane</keyword>
<accession>A0A9W7GTN8</accession>
<dbReference type="Proteomes" id="UP001165190">
    <property type="component" value="Unassembled WGS sequence"/>
</dbReference>
<evidence type="ECO:0000313" key="8">
    <source>
        <dbReference type="EMBL" id="GMI65439.1"/>
    </source>
</evidence>
<evidence type="ECO:0000256" key="7">
    <source>
        <dbReference type="SAM" id="Phobius"/>
    </source>
</evidence>
<dbReference type="InterPro" id="IPR005178">
    <property type="entry name" value="Ostalpha/TMEM184C"/>
</dbReference>
<keyword evidence="4 7" id="KW-1133">Transmembrane helix</keyword>
<dbReference type="GO" id="GO:0016020">
    <property type="term" value="C:membrane"/>
    <property type="evidence" value="ECO:0007669"/>
    <property type="project" value="UniProtKB-SubCell"/>
</dbReference>
<feature type="transmembrane region" description="Helical" evidence="7">
    <location>
        <begin position="882"/>
        <end position="904"/>
    </location>
</feature>
<protein>
    <submittedName>
        <fullName evidence="8">Uncharacterized protein</fullName>
    </submittedName>
</protein>
<evidence type="ECO:0000256" key="5">
    <source>
        <dbReference type="ARBA" id="ARBA00023136"/>
    </source>
</evidence>
<feature type="compositionally biased region" description="Polar residues" evidence="6">
    <location>
        <begin position="1052"/>
        <end position="1074"/>
    </location>
</feature>
<dbReference type="InterPro" id="IPR000109">
    <property type="entry name" value="POT_fam"/>
</dbReference>
<feature type="transmembrane region" description="Helical" evidence="7">
    <location>
        <begin position="843"/>
        <end position="862"/>
    </location>
</feature>
<dbReference type="InterPro" id="IPR036259">
    <property type="entry name" value="MFS_trans_sf"/>
</dbReference>
<comment type="similarity">
    <text evidence="2">Belongs to the major facilitator superfamily. Proton-dependent oligopeptide transporter (POT/PTR) (TC 2.A.17) family.</text>
</comment>
<feature type="transmembrane region" description="Helical" evidence="7">
    <location>
        <begin position="531"/>
        <end position="550"/>
    </location>
</feature>
<dbReference type="Gene3D" id="1.20.1250.20">
    <property type="entry name" value="MFS general substrate transporter like domains"/>
    <property type="match status" value="1"/>
</dbReference>